<dbReference type="SMART" id="SM00530">
    <property type="entry name" value="HTH_XRE"/>
    <property type="match status" value="1"/>
</dbReference>
<dbReference type="EMBL" id="JAMQGR010000026">
    <property type="protein sequence ID" value="MCM2569425.1"/>
    <property type="molecule type" value="Genomic_DNA"/>
</dbReference>
<keyword evidence="1" id="KW-0238">DNA-binding</keyword>
<protein>
    <submittedName>
        <fullName evidence="3">HigA family addiction module antitoxin</fullName>
    </submittedName>
</protein>
<feature type="domain" description="HTH cro/C1-type" evidence="2">
    <location>
        <begin position="19"/>
        <end position="65"/>
    </location>
</feature>
<evidence type="ECO:0000256" key="1">
    <source>
        <dbReference type="ARBA" id="ARBA00023125"/>
    </source>
</evidence>
<proteinExistence type="predicted"/>
<accession>A0ABT0WZH3</accession>
<dbReference type="RefSeq" id="WP_251352068.1">
    <property type="nucleotide sequence ID" value="NZ_JAMQGR010000026.1"/>
</dbReference>
<evidence type="ECO:0000313" key="3">
    <source>
        <dbReference type="EMBL" id="MCM2569425.1"/>
    </source>
</evidence>
<dbReference type="InterPro" id="IPR013430">
    <property type="entry name" value="Toxin_antidote_HigA"/>
</dbReference>
<dbReference type="Proteomes" id="UP001202243">
    <property type="component" value="Unassembled WGS sequence"/>
</dbReference>
<evidence type="ECO:0000259" key="2">
    <source>
        <dbReference type="PROSITE" id="PS50943"/>
    </source>
</evidence>
<name>A0ABT0WZH3_9BURK</name>
<keyword evidence="4" id="KW-1185">Reference proteome</keyword>
<dbReference type="NCBIfam" id="TIGR02607">
    <property type="entry name" value="antidote_HigA"/>
    <property type="match status" value="1"/>
</dbReference>
<dbReference type="Pfam" id="PF01381">
    <property type="entry name" value="HTH_3"/>
    <property type="match status" value="1"/>
</dbReference>
<dbReference type="InterPro" id="IPR001387">
    <property type="entry name" value="Cro/C1-type_HTH"/>
</dbReference>
<sequence>MITMHPGEYLSMAYVEPMGLTQATLAKHLQVDKSSVSRLLNGEADLTAPMAVRLSRVFDLSAKAWMEMQSQHSLKAANKQFEGVEFQRLNLEEKEHLAA</sequence>
<dbReference type="PANTHER" id="PTHR36924">
    <property type="entry name" value="ANTITOXIN HIGA-1"/>
    <property type="match status" value="1"/>
</dbReference>
<dbReference type="Gene3D" id="1.10.260.40">
    <property type="entry name" value="lambda repressor-like DNA-binding domains"/>
    <property type="match status" value="1"/>
</dbReference>
<dbReference type="PANTHER" id="PTHR36924:SF1">
    <property type="entry name" value="ANTITOXIN HIGA-1"/>
    <property type="match status" value="1"/>
</dbReference>
<dbReference type="CDD" id="cd00093">
    <property type="entry name" value="HTH_XRE"/>
    <property type="match status" value="1"/>
</dbReference>
<comment type="caution">
    <text evidence="3">The sequence shown here is derived from an EMBL/GenBank/DDBJ whole genome shotgun (WGS) entry which is preliminary data.</text>
</comment>
<dbReference type="PROSITE" id="PS50943">
    <property type="entry name" value="HTH_CROC1"/>
    <property type="match status" value="1"/>
</dbReference>
<reference evidence="3 4" key="1">
    <citation type="submission" date="2022-06" db="EMBL/GenBank/DDBJ databases">
        <title>Janthinobacterium kumbetensis sp. nov., isolated from spring water in Turkey.</title>
        <authorList>
            <person name="Inan Bektas K."/>
            <person name="Belduz A.A."/>
            <person name="Canakci S."/>
            <person name="Nalcaoglu A."/>
            <person name="Ceylan E."/>
            <person name="Kati H."/>
        </authorList>
    </citation>
    <scope>NUCLEOTIDE SEQUENCE [LARGE SCALE GENOMIC DNA]</scope>
    <source>
        <strain evidence="3 4">GK</strain>
    </source>
</reference>
<evidence type="ECO:0000313" key="4">
    <source>
        <dbReference type="Proteomes" id="UP001202243"/>
    </source>
</evidence>
<gene>
    <name evidence="3" type="ORF">NCG91_27735</name>
</gene>
<dbReference type="SUPFAM" id="SSF47413">
    <property type="entry name" value="lambda repressor-like DNA-binding domains"/>
    <property type="match status" value="1"/>
</dbReference>
<dbReference type="InterPro" id="IPR010982">
    <property type="entry name" value="Lambda_DNA-bd_dom_sf"/>
</dbReference>
<organism evidence="3 4">
    <name type="scientific">Janthinobacterium kumbetense</name>
    <dbReference type="NCBI Taxonomy" id="2950280"/>
    <lineage>
        <taxon>Bacteria</taxon>
        <taxon>Pseudomonadati</taxon>
        <taxon>Pseudomonadota</taxon>
        <taxon>Betaproteobacteria</taxon>
        <taxon>Burkholderiales</taxon>
        <taxon>Oxalobacteraceae</taxon>
        <taxon>Janthinobacterium</taxon>
    </lineage>
</organism>